<accession>A0A271LWG4</accession>
<protein>
    <recommendedName>
        <fullName evidence="1">H repeat-associated protein N-terminal domain-containing protein</fullName>
    </recommendedName>
</protein>
<dbReference type="PANTHER" id="PTHR30298:SF0">
    <property type="entry name" value="PROTEIN YBFL-RELATED"/>
    <property type="match status" value="1"/>
</dbReference>
<dbReference type="RefSeq" id="WP_095491068.1">
    <property type="nucleotide sequence ID" value="NZ_NPKJ01000013.1"/>
</dbReference>
<dbReference type="EMBL" id="NPKJ01000013">
    <property type="protein sequence ID" value="PAQ11846.1"/>
    <property type="molecule type" value="Genomic_DNA"/>
</dbReference>
<dbReference type="Proteomes" id="UP000216442">
    <property type="component" value="Unassembled WGS sequence"/>
</dbReference>
<organism evidence="2 3">
    <name type="scientific">Mesorhizobium temperatum</name>
    <dbReference type="NCBI Taxonomy" id="241416"/>
    <lineage>
        <taxon>Bacteria</taxon>
        <taxon>Pseudomonadati</taxon>
        <taxon>Pseudomonadota</taxon>
        <taxon>Alphaproteobacteria</taxon>
        <taxon>Hyphomicrobiales</taxon>
        <taxon>Phyllobacteriaceae</taxon>
        <taxon>Mesorhizobium</taxon>
    </lineage>
</organism>
<feature type="domain" description="H repeat-associated protein N-terminal" evidence="1">
    <location>
        <begin position="12"/>
        <end position="90"/>
    </location>
</feature>
<evidence type="ECO:0000313" key="2">
    <source>
        <dbReference type="EMBL" id="PAQ11846.1"/>
    </source>
</evidence>
<reference evidence="2 3" key="1">
    <citation type="submission" date="2017-08" db="EMBL/GenBank/DDBJ databases">
        <title>Mesorhizobium wenxinae sp. nov., a novel rhizobial species isolated from root nodules of chickpea (Cicer arietinum L.).</title>
        <authorList>
            <person name="Zhang J."/>
        </authorList>
    </citation>
    <scope>NUCLEOTIDE SEQUENCE [LARGE SCALE GENOMIC DNA]</scope>
    <source>
        <strain evidence="2 3">SDW018</strain>
    </source>
</reference>
<name>A0A271LWG4_9HYPH</name>
<keyword evidence="3" id="KW-1185">Reference proteome</keyword>
<dbReference type="PANTHER" id="PTHR30298">
    <property type="entry name" value="H REPEAT-ASSOCIATED PREDICTED TRANSPOSASE"/>
    <property type="match status" value="1"/>
</dbReference>
<proteinExistence type="predicted"/>
<sequence length="110" mass="12142">METIQAVFGHLDPRDQNARHDFCEILFIAFAAMLCGAKNCSDIWRFGQEKEAMLRNVLTLAHGIPSHDTFSTLFRKLVPTAFAEAFAGFMRHVASAAGGAGCPVDRWVTL</sequence>
<dbReference type="Pfam" id="PF13808">
    <property type="entry name" value="DDE_Tnp_1_assoc"/>
    <property type="match status" value="1"/>
</dbReference>
<dbReference type="OrthoDB" id="8001376at2"/>
<comment type="caution">
    <text evidence="2">The sequence shown here is derived from an EMBL/GenBank/DDBJ whole genome shotgun (WGS) entry which is preliminary data.</text>
</comment>
<gene>
    <name evidence="2" type="ORF">CIT26_02330</name>
</gene>
<evidence type="ECO:0000259" key="1">
    <source>
        <dbReference type="Pfam" id="PF13808"/>
    </source>
</evidence>
<evidence type="ECO:0000313" key="3">
    <source>
        <dbReference type="Proteomes" id="UP000216442"/>
    </source>
</evidence>
<dbReference type="InterPro" id="IPR032806">
    <property type="entry name" value="YbfD_N"/>
</dbReference>
<dbReference type="AlphaFoldDB" id="A0A271LWG4"/>
<dbReference type="InterPro" id="IPR051698">
    <property type="entry name" value="Transposase_11-like"/>
</dbReference>